<comment type="caution">
    <text evidence="1">The sequence shown here is derived from an EMBL/GenBank/DDBJ whole genome shotgun (WGS) entry which is preliminary data.</text>
</comment>
<evidence type="ECO:0000313" key="1">
    <source>
        <dbReference type="EMBL" id="KAF0774582.1"/>
    </source>
</evidence>
<organism evidence="1 2">
    <name type="scientific">Aphanomyces astaci</name>
    <name type="common">Crayfish plague agent</name>
    <dbReference type="NCBI Taxonomy" id="112090"/>
    <lineage>
        <taxon>Eukaryota</taxon>
        <taxon>Sar</taxon>
        <taxon>Stramenopiles</taxon>
        <taxon>Oomycota</taxon>
        <taxon>Saprolegniomycetes</taxon>
        <taxon>Saprolegniales</taxon>
        <taxon>Verrucalvaceae</taxon>
        <taxon>Aphanomyces</taxon>
    </lineage>
</organism>
<reference evidence="1 2" key="1">
    <citation type="submission" date="2019-06" db="EMBL/GenBank/DDBJ databases">
        <title>Genomics analysis of Aphanomyces spp. identifies a new class of oomycete effector associated with host adaptation.</title>
        <authorList>
            <person name="Gaulin E."/>
        </authorList>
    </citation>
    <scope>NUCLEOTIDE SEQUENCE [LARGE SCALE GENOMIC DNA]</scope>
    <source>
        <strain evidence="1 2">E</strain>
    </source>
</reference>
<dbReference type="EMBL" id="VJMI01003481">
    <property type="protein sequence ID" value="KAF0774582.1"/>
    <property type="molecule type" value="Genomic_DNA"/>
</dbReference>
<evidence type="ECO:0000313" key="2">
    <source>
        <dbReference type="Proteomes" id="UP000469452"/>
    </source>
</evidence>
<sequence>ISFGSLHRYLKKGLLRAHSSAIRPILTNANKYCRLKYALNFVKPNFEISEMLNYVHLDEKWFYLTRQDQKYYLVPGESEPDRKCKSKRYITKVMFVAAVARPRYLEDTCEWWDGKIGLWPFTTLAAAQHSSANRPAGTLETKTVNVTKDVYRTYLLEKVLPAIVRKWPGDTRDIILQHDNAKTHVTVSDKRLKQSFDTYKSAGCTFRLEPQPPNSPDFNVLDLGFFAALLSLQHREAARCIDELVDNVENAFKEYPSDRLDCRFMTLQTCLLEAMKVHGDNTYKIPHLSKEKKQRRGMLGRNVCCSLELHADAAGMLQMCDREAMDAACAAELTDLRGMDELSRVLEEMTLGGDDYEDLAHALVEVGIDTIDLSSSDV</sequence>
<accession>A0A6A5AHE8</accession>
<dbReference type="VEuPathDB" id="FungiDB:H257_15789"/>
<name>A0A6A5AHE8_APHAT</name>
<dbReference type="InterPro" id="IPR036397">
    <property type="entry name" value="RNaseH_sf"/>
</dbReference>
<protein>
    <recommendedName>
        <fullName evidence="3">Transposase</fullName>
    </recommendedName>
</protein>
<proteinExistence type="predicted"/>
<evidence type="ECO:0008006" key="3">
    <source>
        <dbReference type="Google" id="ProtNLM"/>
    </source>
</evidence>
<feature type="non-terminal residue" evidence="1">
    <location>
        <position position="1"/>
    </location>
</feature>
<dbReference type="AlphaFoldDB" id="A0A6A5AHE8"/>
<gene>
    <name evidence="1" type="ORF">AaE_001718</name>
</gene>
<dbReference type="PANTHER" id="PTHR47169">
    <property type="entry name" value="OS01G0541250 PROTEIN"/>
    <property type="match status" value="1"/>
</dbReference>
<dbReference type="Gene3D" id="3.30.420.10">
    <property type="entry name" value="Ribonuclease H-like superfamily/Ribonuclease H"/>
    <property type="match status" value="1"/>
</dbReference>
<dbReference type="Proteomes" id="UP000469452">
    <property type="component" value="Unassembled WGS sequence"/>
</dbReference>
<dbReference type="GO" id="GO:0003676">
    <property type="term" value="F:nucleic acid binding"/>
    <property type="evidence" value="ECO:0007669"/>
    <property type="project" value="InterPro"/>
</dbReference>